<gene>
    <name evidence="2" type="ORF">GCM10018793_05380</name>
</gene>
<name>A0A919KSJ1_9ACTN</name>
<dbReference type="Proteomes" id="UP000603708">
    <property type="component" value="Unassembled WGS sequence"/>
</dbReference>
<reference evidence="2" key="1">
    <citation type="journal article" date="2014" name="Int. J. Syst. Evol. Microbiol.">
        <title>Complete genome sequence of Corynebacterium casei LMG S-19264T (=DSM 44701T), isolated from a smear-ripened cheese.</title>
        <authorList>
            <consortium name="US DOE Joint Genome Institute (JGI-PGF)"/>
            <person name="Walter F."/>
            <person name="Albersmeier A."/>
            <person name="Kalinowski J."/>
            <person name="Ruckert C."/>
        </authorList>
    </citation>
    <scope>NUCLEOTIDE SEQUENCE</scope>
    <source>
        <strain evidence="2">JCM 5069</strain>
    </source>
</reference>
<sequence>MRLRRGVRAVRAPRLRQACRVTGGRRRPVRDSGDRQGQRRPVRDSAHAPGALRGAGGVTRTRRLRRVAGFDGHSRTALTCGDGKAITRLAVLRWWGPQGAHTLDMS</sequence>
<proteinExistence type="predicted"/>
<feature type="compositionally biased region" description="Basic and acidic residues" evidence="1">
    <location>
        <begin position="29"/>
        <end position="46"/>
    </location>
</feature>
<evidence type="ECO:0000256" key="1">
    <source>
        <dbReference type="SAM" id="MobiDB-lite"/>
    </source>
</evidence>
<feature type="region of interest" description="Disordered" evidence="1">
    <location>
        <begin position="14"/>
        <end position="60"/>
    </location>
</feature>
<dbReference type="AlphaFoldDB" id="A0A919KSJ1"/>
<protein>
    <submittedName>
        <fullName evidence="2">Uncharacterized protein</fullName>
    </submittedName>
</protein>
<reference evidence="2" key="2">
    <citation type="submission" date="2020-09" db="EMBL/GenBank/DDBJ databases">
        <authorList>
            <person name="Sun Q."/>
            <person name="Ohkuma M."/>
        </authorList>
    </citation>
    <scope>NUCLEOTIDE SEQUENCE</scope>
    <source>
        <strain evidence="2">JCM 5069</strain>
    </source>
</reference>
<comment type="caution">
    <text evidence="2">The sequence shown here is derived from an EMBL/GenBank/DDBJ whole genome shotgun (WGS) entry which is preliminary data.</text>
</comment>
<accession>A0A919KSJ1</accession>
<organism evidence="2 3">
    <name type="scientific">Streptomyces sulfonofaciens</name>
    <dbReference type="NCBI Taxonomy" id="68272"/>
    <lineage>
        <taxon>Bacteria</taxon>
        <taxon>Bacillati</taxon>
        <taxon>Actinomycetota</taxon>
        <taxon>Actinomycetes</taxon>
        <taxon>Kitasatosporales</taxon>
        <taxon>Streptomycetaceae</taxon>
        <taxon>Streptomyces</taxon>
    </lineage>
</organism>
<dbReference type="EMBL" id="BNCD01000001">
    <property type="protein sequence ID" value="GHH70797.1"/>
    <property type="molecule type" value="Genomic_DNA"/>
</dbReference>
<evidence type="ECO:0000313" key="3">
    <source>
        <dbReference type="Proteomes" id="UP000603708"/>
    </source>
</evidence>
<keyword evidence="3" id="KW-1185">Reference proteome</keyword>
<evidence type="ECO:0000313" key="2">
    <source>
        <dbReference type="EMBL" id="GHH70797.1"/>
    </source>
</evidence>